<evidence type="ECO:0008006" key="3">
    <source>
        <dbReference type="Google" id="ProtNLM"/>
    </source>
</evidence>
<dbReference type="Proteomes" id="UP000664521">
    <property type="component" value="Unassembled WGS sequence"/>
</dbReference>
<organism evidence="1 2">
    <name type="scientific">Heterodermia speciosa</name>
    <dbReference type="NCBI Taxonomy" id="116794"/>
    <lineage>
        <taxon>Eukaryota</taxon>
        <taxon>Fungi</taxon>
        <taxon>Dikarya</taxon>
        <taxon>Ascomycota</taxon>
        <taxon>Pezizomycotina</taxon>
        <taxon>Lecanoromycetes</taxon>
        <taxon>OSLEUM clade</taxon>
        <taxon>Lecanoromycetidae</taxon>
        <taxon>Caliciales</taxon>
        <taxon>Physciaceae</taxon>
        <taxon>Heterodermia</taxon>
    </lineage>
</organism>
<sequence length="132" mass="15233">MIADFWQKKWELDVAHSFYKWAASVVDITENEGSQIKEVEVPNALVRHLANNKLLKAIFLGDFKQLPPTVKSLLVSEFGLTALLPPMKRMIRAGVPYIMLVTQYRMDPDIVEIVNFLFYGFTLRSDMYKPSH</sequence>
<dbReference type="PANTHER" id="PTHR43788:SF8">
    <property type="entry name" value="DNA-BINDING PROTEIN SMUBP-2"/>
    <property type="match status" value="1"/>
</dbReference>
<protein>
    <recommendedName>
        <fullName evidence="3">DNA2/NAM7 helicase-like C-terminal domain-containing protein</fullName>
    </recommendedName>
</protein>
<proteinExistence type="predicted"/>
<reference evidence="1" key="1">
    <citation type="submission" date="2021-03" db="EMBL/GenBank/DDBJ databases">
        <authorList>
            <person name="Tagirdzhanova G."/>
        </authorList>
    </citation>
    <scope>NUCLEOTIDE SEQUENCE</scope>
</reference>
<name>A0A8H3F2A7_9LECA</name>
<dbReference type="SUPFAM" id="SSF52540">
    <property type="entry name" value="P-loop containing nucleoside triphosphate hydrolases"/>
    <property type="match status" value="1"/>
</dbReference>
<dbReference type="InterPro" id="IPR027417">
    <property type="entry name" value="P-loop_NTPase"/>
</dbReference>
<dbReference type="OrthoDB" id="6513042at2759"/>
<dbReference type="InterPro" id="IPR050534">
    <property type="entry name" value="Coronavir_polyprotein_1ab"/>
</dbReference>
<accession>A0A8H3F2A7</accession>
<evidence type="ECO:0000313" key="2">
    <source>
        <dbReference type="Proteomes" id="UP000664521"/>
    </source>
</evidence>
<evidence type="ECO:0000313" key="1">
    <source>
        <dbReference type="EMBL" id="CAF9917951.1"/>
    </source>
</evidence>
<dbReference type="AlphaFoldDB" id="A0A8H3F2A7"/>
<dbReference type="PANTHER" id="PTHR43788">
    <property type="entry name" value="DNA2/NAM7 HELICASE FAMILY MEMBER"/>
    <property type="match status" value="1"/>
</dbReference>
<keyword evidence="2" id="KW-1185">Reference proteome</keyword>
<comment type="caution">
    <text evidence="1">The sequence shown here is derived from an EMBL/GenBank/DDBJ whole genome shotgun (WGS) entry which is preliminary data.</text>
</comment>
<gene>
    <name evidence="1" type="ORF">HETSPECPRED_003632</name>
</gene>
<dbReference type="Gene3D" id="3.40.50.300">
    <property type="entry name" value="P-loop containing nucleotide triphosphate hydrolases"/>
    <property type="match status" value="1"/>
</dbReference>
<dbReference type="GO" id="GO:0043139">
    <property type="term" value="F:5'-3' DNA helicase activity"/>
    <property type="evidence" value="ECO:0007669"/>
    <property type="project" value="TreeGrafter"/>
</dbReference>
<dbReference type="EMBL" id="CAJPDS010000020">
    <property type="protein sequence ID" value="CAF9917951.1"/>
    <property type="molecule type" value="Genomic_DNA"/>
</dbReference>